<dbReference type="AlphaFoldDB" id="A0A6J7ZWV4"/>
<dbReference type="InterPro" id="IPR027417">
    <property type="entry name" value="P-loop_NTPase"/>
</dbReference>
<dbReference type="PANTHER" id="PTHR13696">
    <property type="entry name" value="P-LOOP CONTAINING NUCLEOSIDE TRIPHOSPHATE HYDROLASE"/>
    <property type="match status" value="1"/>
</dbReference>
<dbReference type="PANTHER" id="PTHR13696:SF99">
    <property type="entry name" value="COBYRINIC ACID AC-DIAMIDE SYNTHASE"/>
    <property type="match status" value="1"/>
</dbReference>
<gene>
    <name evidence="2" type="ORF">MCOR_354</name>
</gene>
<evidence type="ECO:0000259" key="1">
    <source>
        <dbReference type="Pfam" id="PF13614"/>
    </source>
</evidence>
<protein>
    <recommendedName>
        <fullName evidence="1">AAA domain-containing protein</fullName>
    </recommendedName>
</protein>
<dbReference type="EMBL" id="CACVKT020000100">
    <property type="protein sequence ID" value="CAC5355914.1"/>
    <property type="molecule type" value="Genomic_DNA"/>
</dbReference>
<dbReference type="OrthoDB" id="1902922at2759"/>
<evidence type="ECO:0000313" key="3">
    <source>
        <dbReference type="Proteomes" id="UP000507470"/>
    </source>
</evidence>
<dbReference type="SUPFAM" id="SSF52540">
    <property type="entry name" value="P-loop containing nucleoside triphosphate hydrolases"/>
    <property type="match status" value="1"/>
</dbReference>
<dbReference type="Proteomes" id="UP000507470">
    <property type="component" value="Unassembled WGS sequence"/>
</dbReference>
<accession>A0A6J7ZWV4</accession>
<organism evidence="2 3">
    <name type="scientific">Mytilus coruscus</name>
    <name type="common">Sea mussel</name>
    <dbReference type="NCBI Taxonomy" id="42192"/>
    <lineage>
        <taxon>Eukaryota</taxon>
        <taxon>Metazoa</taxon>
        <taxon>Spiralia</taxon>
        <taxon>Lophotrochozoa</taxon>
        <taxon>Mollusca</taxon>
        <taxon>Bivalvia</taxon>
        <taxon>Autobranchia</taxon>
        <taxon>Pteriomorphia</taxon>
        <taxon>Mytilida</taxon>
        <taxon>Mytiloidea</taxon>
        <taxon>Mytilidae</taxon>
        <taxon>Mytilinae</taxon>
        <taxon>Mytilus</taxon>
    </lineage>
</organism>
<sequence length="384" mass="44437">MDIKSYVVYSNKGGTGKTTLAFQLSAEYARHHKHEQVVVIDMCPRANVSQALLAKTDKNPLRSQPGKVTVSKASSRLIELSSGKKYEQTVGGYLLAMLDTKNAGKRTFHCQQFLVNVHEFNQDIHENVHLLCGDRYLDVLSKRLEQERQLSPTRYNENPWKTVTLFIKDFIDSLSDDSIWQHSCFVIDTNPNNSIYTEMAISAAKWLIVPFTADDFSLSAIETMLYMVYGYESDEDKDERLESFKESQYFWLAQTNRIECSKLLFFVFNRVTFYKSRPASAFDAIRDRLVQILKPVLKYDSDTRRSRKMFSFLPYLWDDDILEERYIVDLHDFHSKGIVSLHSGCRISGVENGNQLVYDSIVNISSDNDSKYYEDICKILNKMK</sequence>
<evidence type="ECO:0000313" key="2">
    <source>
        <dbReference type="EMBL" id="CAC5355914.1"/>
    </source>
</evidence>
<feature type="domain" description="AAA" evidence="1">
    <location>
        <begin position="7"/>
        <end position="228"/>
    </location>
</feature>
<keyword evidence="3" id="KW-1185">Reference proteome</keyword>
<dbReference type="InterPro" id="IPR025669">
    <property type="entry name" value="AAA_dom"/>
</dbReference>
<reference evidence="2 3" key="1">
    <citation type="submission" date="2020-06" db="EMBL/GenBank/DDBJ databases">
        <authorList>
            <person name="Li R."/>
            <person name="Bekaert M."/>
        </authorList>
    </citation>
    <scope>NUCLEOTIDE SEQUENCE [LARGE SCALE GENOMIC DNA]</scope>
    <source>
        <strain evidence="3">wild</strain>
    </source>
</reference>
<name>A0A6J7ZWV4_MYTCO</name>
<proteinExistence type="predicted"/>
<dbReference type="InterPro" id="IPR050678">
    <property type="entry name" value="DNA_Partitioning_ATPase"/>
</dbReference>
<dbReference type="Gene3D" id="3.40.50.300">
    <property type="entry name" value="P-loop containing nucleotide triphosphate hydrolases"/>
    <property type="match status" value="1"/>
</dbReference>
<dbReference type="CDD" id="cd02042">
    <property type="entry name" value="ParAB_family"/>
    <property type="match status" value="1"/>
</dbReference>
<dbReference type="Pfam" id="PF13614">
    <property type="entry name" value="AAA_31"/>
    <property type="match status" value="1"/>
</dbReference>